<feature type="region of interest" description="Disordered" evidence="1">
    <location>
        <begin position="100"/>
        <end position="172"/>
    </location>
</feature>
<name>A0A177U8U0_9BASI</name>
<feature type="compositionally biased region" description="Low complexity" evidence="1">
    <location>
        <begin position="123"/>
        <end position="139"/>
    </location>
</feature>
<feature type="compositionally biased region" description="Low complexity" evidence="1">
    <location>
        <begin position="407"/>
        <end position="428"/>
    </location>
</feature>
<evidence type="ECO:0000313" key="3">
    <source>
        <dbReference type="EMBL" id="KAE8258191.1"/>
    </source>
</evidence>
<organism evidence="3 4">
    <name type="scientific">Tilletia caries</name>
    <name type="common">wheat bunt fungus</name>
    <dbReference type="NCBI Taxonomy" id="13290"/>
    <lineage>
        <taxon>Eukaryota</taxon>
        <taxon>Fungi</taxon>
        <taxon>Dikarya</taxon>
        <taxon>Basidiomycota</taxon>
        <taxon>Ustilaginomycotina</taxon>
        <taxon>Exobasidiomycetes</taxon>
        <taxon>Tilletiales</taxon>
        <taxon>Tilletiaceae</taxon>
        <taxon>Tilletia</taxon>
    </lineage>
</organism>
<feature type="compositionally biased region" description="Low complexity" evidence="1">
    <location>
        <begin position="148"/>
        <end position="160"/>
    </location>
</feature>
<keyword evidence="5" id="KW-1185">Reference proteome</keyword>
<feature type="region of interest" description="Disordered" evidence="1">
    <location>
        <begin position="249"/>
        <end position="279"/>
    </location>
</feature>
<feature type="region of interest" description="Disordered" evidence="1">
    <location>
        <begin position="207"/>
        <end position="237"/>
    </location>
</feature>
<evidence type="ECO:0000256" key="1">
    <source>
        <dbReference type="SAM" id="MobiDB-lite"/>
    </source>
</evidence>
<feature type="region of interest" description="Disordered" evidence="1">
    <location>
        <begin position="1"/>
        <end position="39"/>
    </location>
</feature>
<reference evidence="2" key="3">
    <citation type="submission" date="2020-10" db="EMBL/GenBank/DDBJ databases">
        <authorList>
            <person name="Sedaghatjoo S."/>
        </authorList>
    </citation>
    <scope>NUCLEOTIDE SEQUENCE</scope>
    <source>
        <strain evidence="2">AZH3</strain>
    </source>
</reference>
<feature type="compositionally biased region" description="Polar residues" evidence="1">
    <location>
        <begin position="221"/>
        <end position="234"/>
    </location>
</feature>
<dbReference type="Proteomes" id="UP000077671">
    <property type="component" value="Unassembled WGS sequence"/>
</dbReference>
<comment type="caution">
    <text evidence="3">The sequence shown here is derived from an EMBL/GenBank/DDBJ whole genome shotgun (WGS) entry which is preliminary data.</text>
</comment>
<proteinExistence type="predicted"/>
<gene>
    <name evidence="3" type="ORF">A4X03_0g4453</name>
    <name evidence="2" type="ORF">JKIAZH3_G8642</name>
</gene>
<reference evidence="3" key="1">
    <citation type="submission" date="2016-04" db="EMBL/GenBank/DDBJ databases">
        <authorList>
            <person name="Nguyen H.D."/>
            <person name="Kesanakurti P."/>
            <person name="Cullis J."/>
            <person name="Levesque C.A."/>
            <person name="Hambleton S."/>
        </authorList>
    </citation>
    <scope>NUCLEOTIDE SEQUENCE</scope>
    <source>
        <strain evidence="3">DAOMC 238032</strain>
    </source>
</reference>
<feature type="compositionally biased region" description="Polar residues" evidence="1">
    <location>
        <begin position="429"/>
        <end position="446"/>
    </location>
</feature>
<reference evidence="3" key="2">
    <citation type="journal article" date="2019" name="IMA Fungus">
        <title>Genome sequencing and comparison of five Tilletia species to identify candidate genes for the detection of regulated species infecting wheat.</title>
        <authorList>
            <person name="Nguyen H.D.T."/>
            <person name="Sultana T."/>
            <person name="Kesanakurti P."/>
            <person name="Hambleton S."/>
        </authorList>
    </citation>
    <scope>NUCLEOTIDE SEQUENCE</scope>
    <source>
        <strain evidence="3">DAOMC 238032</strain>
    </source>
</reference>
<evidence type="ECO:0000313" key="2">
    <source>
        <dbReference type="EMBL" id="CAD6897223.1"/>
    </source>
</evidence>
<feature type="compositionally biased region" description="Polar residues" evidence="1">
    <location>
        <begin position="617"/>
        <end position="630"/>
    </location>
</feature>
<dbReference type="Proteomes" id="UP000836402">
    <property type="component" value="Unassembled WGS sequence"/>
</dbReference>
<protein>
    <submittedName>
        <fullName evidence="3">Uncharacterized protein</fullName>
    </submittedName>
</protein>
<dbReference type="EMBL" id="LWDD02000604">
    <property type="protein sequence ID" value="KAE8258191.1"/>
    <property type="molecule type" value="Genomic_DNA"/>
</dbReference>
<accession>A0A177U8U0</accession>
<feature type="region of interest" description="Disordered" evidence="1">
    <location>
        <begin position="366"/>
        <end position="639"/>
    </location>
</feature>
<sequence length="639" mass="66444">MADHFNTAPASAPSSTSTPARGSSPSSTLGSHLAEPMGLSKDSTVTSQNLLAQFLFAQMGNGGESVRASEGRRPMARAATASLGEILRSAAQTELLRMQNLQEQQQRRRSTSAALQLGPALRSSGGPSSSSFSFPNPSNTIPTHQRPTVTSAVSAAAAASSHKRQWEETTSSHGFLEQAGAVAQQFGEFFTQERAWAGMALAAAARRDSEHSSGVGPGMSRTGTDRSSISTMGSRASLGWAPAPHLGVARSEAGEASSHILTPPAKRIRSSTSLTDPLPMMGQYDIPTIVHTGPAPDEERESTAPHSFVTAALEARRPQSENGTPHAASPSGSLTSVLSGFAQLLEGRQQVARGLEVLARDGQHLLDGGSTTVATGPAYASVNTVDGGNEDGQESPSAGSVDESESGSEWTESSVGDDTTGAAAVATTILPSNVNSSRSAQQASITTEERANEQQQEKGPGQTEGLGLPLVDSSAATLKGPASTSRSIATDMGPSTLDFDLQTSFLPHHRRRSRSPSPPTSKARPSLLPRASSSAHFALISQPLHTAEPHPSTTGSSVNTSQGQGSSSVSHCASTPAEQRKGKSPIVSGWCAWRVESRRPRKRAKHAADEDGDRQDVSGSQMAAASSSPSVEEKVAERK</sequence>
<feature type="compositionally biased region" description="Low complexity" evidence="1">
    <location>
        <begin position="7"/>
        <end position="28"/>
    </location>
</feature>
<evidence type="ECO:0000313" key="5">
    <source>
        <dbReference type="Proteomes" id="UP000836402"/>
    </source>
</evidence>
<dbReference type="AlphaFoldDB" id="A0A177U8U0"/>
<dbReference type="EMBL" id="CAJHJG010000097">
    <property type="protein sequence ID" value="CAD6897223.1"/>
    <property type="molecule type" value="Genomic_DNA"/>
</dbReference>
<feature type="compositionally biased region" description="Basic and acidic residues" evidence="1">
    <location>
        <begin position="447"/>
        <end position="456"/>
    </location>
</feature>
<feature type="compositionally biased region" description="Polar residues" evidence="1">
    <location>
        <begin position="551"/>
        <end position="577"/>
    </location>
</feature>
<evidence type="ECO:0000313" key="4">
    <source>
        <dbReference type="Proteomes" id="UP000077671"/>
    </source>
</evidence>